<accession>A0ABQ0J3I9</accession>
<dbReference type="EMBL" id="BBIY01000057">
    <property type="protein sequence ID" value="GAK74165.1"/>
    <property type="molecule type" value="Genomic_DNA"/>
</dbReference>
<gene>
    <name evidence="1" type="primary">lgtA2</name>
    <name evidence="1" type="ORF">OYV_06530</name>
</gene>
<comment type="caution">
    <text evidence="1">The sequence shown here is derived from an EMBL/GenBank/DDBJ whole genome shotgun (WGS) entry which is preliminary data.</text>
</comment>
<reference evidence="1 2" key="2">
    <citation type="journal article" date="2014" name="Genome Announc.">
        <title>Draft Genome Sequence of 'Candidatus Phytoplasma asteris' Strain OY-V, an Unculturable Plant-Pathogenic Bacterium.</title>
        <authorList>
            <person name="Kakizawa S."/>
            <person name="Makino A."/>
            <person name="Ishii Y."/>
            <person name="Tamaki H."/>
            <person name="Kamagata Y."/>
        </authorList>
    </citation>
    <scope>NUCLEOTIDE SEQUENCE [LARGE SCALE GENOMIC DNA]</scope>
    <source>
        <strain evidence="1 2">OY-V</strain>
    </source>
</reference>
<evidence type="ECO:0000313" key="2">
    <source>
        <dbReference type="Proteomes" id="UP000028900"/>
    </source>
</evidence>
<reference evidence="2" key="1">
    <citation type="journal article" date="2014" name="Genome Announc.">
        <title>Draft Genome Sequence of ''Candidatus Phytoplasma asteris'' Strain OY-V, an Unculturable Plant-Pathogenic Bacterium.</title>
        <authorList>
            <person name="Kakizawa S."/>
            <person name="Makino A."/>
            <person name="Ishii Y."/>
            <person name="Tamaki H."/>
            <person name="Kamagata Y."/>
        </authorList>
    </citation>
    <scope>NUCLEOTIDE SEQUENCE [LARGE SCALE GENOMIC DNA]</scope>
    <source>
        <strain evidence="2">OY-V</strain>
    </source>
</reference>
<sequence length="49" mass="6074">DRKNLIKNDIMKKLILEMYQSLKTVKFYSAFFLRKLLTKKDQEIFWSIF</sequence>
<proteinExistence type="predicted"/>
<keyword evidence="2" id="KW-1185">Reference proteome</keyword>
<evidence type="ECO:0000313" key="1">
    <source>
        <dbReference type="EMBL" id="GAK74165.1"/>
    </source>
</evidence>
<feature type="non-terminal residue" evidence="1">
    <location>
        <position position="1"/>
    </location>
</feature>
<dbReference type="Proteomes" id="UP000028900">
    <property type="component" value="Unassembled WGS sequence"/>
</dbReference>
<organism evidence="1 2">
    <name type="scientific">'Chrysanthemum coronarium' phytoplasma</name>
    <dbReference type="NCBI Taxonomy" id="1520703"/>
    <lineage>
        <taxon>Bacteria</taxon>
        <taxon>Bacillati</taxon>
        <taxon>Mycoplasmatota</taxon>
        <taxon>Mollicutes</taxon>
        <taxon>Acholeplasmatales</taxon>
        <taxon>Acholeplasmataceae</taxon>
        <taxon>Candidatus Phytoplasma</taxon>
        <taxon>16SrI (Aster yellows group)</taxon>
    </lineage>
</organism>
<dbReference type="GO" id="GO:0016829">
    <property type="term" value="F:lyase activity"/>
    <property type="evidence" value="ECO:0007669"/>
    <property type="project" value="UniProtKB-KW"/>
</dbReference>
<protein>
    <submittedName>
        <fullName evidence="1">Lactoylglutathione lyase and related lyases</fullName>
    </submittedName>
</protein>
<name>A0ABQ0J3I9_9MOLU</name>
<keyword evidence="1" id="KW-0456">Lyase</keyword>